<dbReference type="SUPFAM" id="SSF53822">
    <property type="entry name" value="Periplasmic binding protein-like I"/>
    <property type="match status" value="1"/>
</dbReference>
<comment type="caution">
    <text evidence="5">The sequence shown here is derived from an EMBL/GenBank/DDBJ whole genome shotgun (WGS) entry which is preliminary data.</text>
</comment>
<dbReference type="Pfam" id="PF00356">
    <property type="entry name" value="LacI"/>
    <property type="match status" value="1"/>
</dbReference>
<keyword evidence="2" id="KW-0238">DNA-binding</keyword>
<dbReference type="GO" id="GO:0003700">
    <property type="term" value="F:DNA-binding transcription factor activity"/>
    <property type="evidence" value="ECO:0007669"/>
    <property type="project" value="TreeGrafter"/>
</dbReference>
<dbReference type="Gene3D" id="3.40.50.2300">
    <property type="match status" value="2"/>
</dbReference>
<dbReference type="GO" id="GO:0000976">
    <property type="term" value="F:transcription cis-regulatory region binding"/>
    <property type="evidence" value="ECO:0007669"/>
    <property type="project" value="TreeGrafter"/>
</dbReference>
<organism evidence="5 7">
    <name type="scientific">Candidatus Colimorpha enterica</name>
    <dbReference type="NCBI Taxonomy" id="3083063"/>
    <lineage>
        <taxon>Bacteria</taxon>
        <taxon>Pseudomonadati</taxon>
        <taxon>Bacteroidota</taxon>
        <taxon>Bacteroidia</taxon>
        <taxon>Bacteroidales</taxon>
        <taxon>Candidatus Colimorpha</taxon>
    </lineage>
</organism>
<sequence>MGRLTHGKIAQLAGVSQATVSKALNGNADIGEATRKKILKIAEENGYFDQKKTARKSLGKHCRPYIAIVVPEIISLNFAKEATMLVRLLASADIDGRIYLSGFEEDEYNSTIENLLKSDYADGIISFSGTKPRKNVTVPFVCINQFGVDLPYNLVSSNIGGGIRTAIRHLTALGHERIGFIGETNTLMKEELFVSVMKESGLDPGSIYSNECRFEACGHNGILKMLDSQKLYPTALICAYDEIAYGAINELKLYGYSVPGDFSVIGMNDVAFSRVMDPGLTTVVLHSDVMCAEAVKLLCDSIHGEQGAAKHIEVQCDLTVRKSTSVPRKEIII</sequence>
<accession>R6U3W1</accession>
<dbReference type="Gene3D" id="1.10.260.40">
    <property type="entry name" value="lambda repressor-like DNA-binding domains"/>
    <property type="match status" value="1"/>
</dbReference>
<evidence type="ECO:0000256" key="1">
    <source>
        <dbReference type="ARBA" id="ARBA00023015"/>
    </source>
</evidence>
<proteinExistence type="predicted"/>
<evidence type="ECO:0000256" key="3">
    <source>
        <dbReference type="ARBA" id="ARBA00023163"/>
    </source>
</evidence>
<dbReference type="SMART" id="SM00354">
    <property type="entry name" value="HTH_LACI"/>
    <property type="match status" value="1"/>
</dbReference>
<dbReference type="CDD" id="cd06267">
    <property type="entry name" value="PBP1_LacI_sugar_binding-like"/>
    <property type="match status" value="1"/>
</dbReference>
<dbReference type="Proteomes" id="UP000017938">
    <property type="component" value="Unassembled WGS sequence"/>
</dbReference>
<name>R6U3W1_9BACT</name>
<dbReference type="InterPro" id="IPR000843">
    <property type="entry name" value="HTH_LacI"/>
</dbReference>
<dbReference type="SUPFAM" id="SSF47413">
    <property type="entry name" value="lambda repressor-like DNA-binding domains"/>
    <property type="match status" value="1"/>
</dbReference>
<dbReference type="PANTHER" id="PTHR30146">
    <property type="entry name" value="LACI-RELATED TRANSCRIPTIONAL REPRESSOR"/>
    <property type="match status" value="1"/>
</dbReference>
<keyword evidence="1" id="KW-0805">Transcription regulation</keyword>
<reference evidence="5" key="1">
    <citation type="submission" date="2012-11" db="EMBL/GenBank/DDBJ databases">
        <title>Dependencies among metagenomic species, viruses, plasmids and units of genetic variation.</title>
        <authorList>
            <person name="Nielsen H.B."/>
            <person name="Almeida M."/>
            <person name="Juncker A.S."/>
            <person name="Rasmussen S."/>
            <person name="Li J."/>
            <person name="Sunagawa S."/>
            <person name="Plichta D."/>
            <person name="Gautier L."/>
            <person name="Le Chatelier E."/>
            <person name="Peletier E."/>
            <person name="Bonde I."/>
            <person name="Nielsen T."/>
            <person name="Manichanh C."/>
            <person name="Arumugam M."/>
            <person name="Batto J."/>
            <person name="Santos M.B.Q.D."/>
            <person name="Blom N."/>
            <person name="Borruel N."/>
            <person name="Burgdorf K.S."/>
            <person name="Boumezbeur F."/>
            <person name="Casellas F."/>
            <person name="Dore J."/>
            <person name="Guarner F."/>
            <person name="Hansen T."/>
            <person name="Hildebrand F."/>
            <person name="Kaas R.S."/>
            <person name="Kennedy S."/>
            <person name="Kristiansen K."/>
            <person name="Kultima J.R."/>
            <person name="Leonard P."/>
            <person name="Levenez F."/>
            <person name="Lund O."/>
            <person name="Moumen B."/>
            <person name="Le Paslier D."/>
            <person name="Pons N."/>
            <person name="Pedersen O."/>
            <person name="Prifti E."/>
            <person name="Qin J."/>
            <person name="Raes J."/>
            <person name="Tap J."/>
            <person name="Tims S."/>
            <person name="Ussery D.W."/>
            <person name="Yamada T."/>
            <person name="MetaHit consortium"/>
            <person name="Renault P."/>
            <person name="Sicheritz-Ponten T."/>
            <person name="Bork P."/>
            <person name="Wang J."/>
            <person name="Brunak S."/>
            <person name="Ehrlich S.D."/>
        </authorList>
    </citation>
    <scope>NUCLEOTIDE SEQUENCE [LARGE SCALE GENOMIC DNA]</scope>
</reference>
<reference evidence="6 8" key="2">
    <citation type="submission" date="2022-03" db="EMBL/GenBank/DDBJ databases">
        <title>Metagenome-assembled genomes from swine fecal metagenomes.</title>
        <authorList>
            <person name="Holman D.B."/>
            <person name="Kommadath A."/>
        </authorList>
    </citation>
    <scope>NUCLEOTIDE SEQUENCE [LARGE SCALE GENOMIC DNA]</scope>
    <source>
        <strain evidence="6">SUG147</strain>
    </source>
</reference>
<dbReference type="PROSITE" id="PS50932">
    <property type="entry name" value="HTH_LACI_2"/>
    <property type="match status" value="1"/>
</dbReference>
<dbReference type="STRING" id="1263015.BN580_01625"/>
<evidence type="ECO:0000313" key="8">
    <source>
        <dbReference type="Proteomes" id="UP001139365"/>
    </source>
</evidence>
<dbReference type="InterPro" id="IPR010982">
    <property type="entry name" value="Lambda_DNA-bd_dom_sf"/>
</dbReference>
<protein>
    <submittedName>
        <fullName evidence="6">LacI family transcriptional regulator</fullName>
    </submittedName>
    <submittedName>
        <fullName evidence="5">Transcriptional regulator LacI family</fullName>
    </submittedName>
</protein>
<dbReference type="CDD" id="cd01392">
    <property type="entry name" value="HTH_LacI"/>
    <property type="match status" value="1"/>
</dbReference>
<evidence type="ECO:0000313" key="5">
    <source>
        <dbReference type="EMBL" id="CDC74791.1"/>
    </source>
</evidence>
<dbReference type="PANTHER" id="PTHR30146:SF109">
    <property type="entry name" value="HTH-TYPE TRANSCRIPTIONAL REGULATOR GALS"/>
    <property type="match status" value="1"/>
</dbReference>
<dbReference type="EMBL" id="JALEMU010000088">
    <property type="protein sequence ID" value="MCI5755750.1"/>
    <property type="molecule type" value="Genomic_DNA"/>
</dbReference>
<feature type="domain" description="HTH lacI-type" evidence="4">
    <location>
        <begin position="9"/>
        <end position="60"/>
    </location>
</feature>
<dbReference type="Pfam" id="PF13377">
    <property type="entry name" value="Peripla_BP_3"/>
    <property type="match status" value="1"/>
</dbReference>
<keyword evidence="3" id="KW-0804">Transcription</keyword>
<dbReference type="InterPro" id="IPR028082">
    <property type="entry name" value="Peripla_BP_I"/>
</dbReference>
<dbReference type="EMBL" id="CBFW010000252">
    <property type="protein sequence ID" value="CDC74791.1"/>
    <property type="molecule type" value="Genomic_DNA"/>
</dbReference>
<dbReference type="AlphaFoldDB" id="R6U3W1"/>
<dbReference type="InterPro" id="IPR046335">
    <property type="entry name" value="LacI/GalR-like_sensor"/>
</dbReference>
<evidence type="ECO:0000259" key="4">
    <source>
        <dbReference type="PROSITE" id="PS50932"/>
    </source>
</evidence>
<gene>
    <name evidence="5" type="ORF">BN580_01625</name>
    <name evidence="6" type="ORF">MR241_05595</name>
</gene>
<evidence type="ECO:0000313" key="7">
    <source>
        <dbReference type="Proteomes" id="UP000017938"/>
    </source>
</evidence>
<evidence type="ECO:0000313" key="6">
    <source>
        <dbReference type="EMBL" id="MCI5755750.1"/>
    </source>
</evidence>
<evidence type="ECO:0000256" key="2">
    <source>
        <dbReference type="ARBA" id="ARBA00023125"/>
    </source>
</evidence>
<dbReference type="Proteomes" id="UP001139365">
    <property type="component" value="Unassembled WGS sequence"/>
</dbReference>